<keyword evidence="6" id="KW-0378">Hydrolase</keyword>
<keyword evidence="5" id="KW-0547">Nucleotide-binding</keyword>
<dbReference type="Pfam" id="PF22590">
    <property type="entry name" value="Cas3-like_C_2"/>
    <property type="match status" value="1"/>
</dbReference>
<evidence type="ECO:0000256" key="6">
    <source>
        <dbReference type="ARBA" id="ARBA00022801"/>
    </source>
</evidence>
<evidence type="ECO:0000256" key="5">
    <source>
        <dbReference type="ARBA" id="ARBA00022741"/>
    </source>
</evidence>
<keyword evidence="7" id="KW-0347">Helicase</keyword>
<dbReference type="InterPro" id="IPR050079">
    <property type="entry name" value="DEAD_box_RNA_helicase"/>
</dbReference>
<dbReference type="InterPro" id="IPR038257">
    <property type="entry name" value="CRISPR-assoc_Cas3_HD_sf"/>
</dbReference>
<evidence type="ECO:0008006" key="16">
    <source>
        <dbReference type="Google" id="ProtNLM"/>
    </source>
</evidence>
<feature type="domain" description="HD Cas3-type" evidence="13">
    <location>
        <begin position="35"/>
        <end position="252"/>
    </location>
</feature>
<comment type="similarity">
    <text evidence="2">In the central section; belongs to the CRISPR-associated helicase Cas3 family.</text>
</comment>
<evidence type="ECO:0000256" key="10">
    <source>
        <dbReference type="ARBA" id="ARBA00038437"/>
    </source>
</evidence>
<dbReference type="SMART" id="SM00490">
    <property type="entry name" value="HELICc"/>
    <property type="match status" value="1"/>
</dbReference>
<protein>
    <recommendedName>
        <fullName evidence="16">CRISPR-associated helicase Cas3</fullName>
    </recommendedName>
</protein>
<organism evidence="14 15">
    <name type="scientific">Varibaculum cambriense</name>
    <dbReference type="NCBI Taxonomy" id="184870"/>
    <lineage>
        <taxon>Bacteria</taxon>
        <taxon>Bacillati</taxon>
        <taxon>Actinomycetota</taxon>
        <taxon>Actinomycetes</taxon>
        <taxon>Actinomycetales</taxon>
        <taxon>Actinomycetaceae</taxon>
        <taxon>Varibaculum</taxon>
    </lineage>
</organism>
<comment type="caution">
    <text evidence="14">The sequence shown here is derived from an EMBL/GenBank/DDBJ whole genome shotgun (WGS) entry which is preliminary data.</text>
</comment>
<evidence type="ECO:0000313" key="14">
    <source>
        <dbReference type="EMBL" id="PMB90463.1"/>
    </source>
</evidence>
<dbReference type="InterPro" id="IPR006483">
    <property type="entry name" value="CRISPR-assoc_Cas3_HD"/>
</dbReference>
<dbReference type="Proteomes" id="UP000243201">
    <property type="component" value="Unassembled WGS sequence"/>
</dbReference>
<dbReference type="InterPro" id="IPR027417">
    <property type="entry name" value="P-loop_NTPase"/>
</dbReference>
<dbReference type="Gene3D" id="3.40.50.300">
    <property type="entry name" value="P-loop containing nucleotide triphosphate hydrolases"/>
    <property type="match status" value="2"/>
</dbReference>
<dbReference type="PROSITE" id="PS51192">
    <property type="entry name" value="HELICASE_ATP_BIND_1"/>
    <property type="match status" value="1"/>
</dbReference>
<dbReference type="EMBL" id="PNGC01000001">
    <property type="protein sequence ID" value="PMB90463.1"/>
    <property type="molecule type" value="Genomic_DNA"/>
</dbReference>
<evidence type="ECO:0000259" key="12">
    <source>
        <dbReference type="PROSITE" id="PS51192"/>
    </source>
</evidence>
<proteinExistence type="inferred from homology"/>
<evidence type="ECO:0000256" key="8">
    <source>
        <dbReference type="ARBA" id="ARBA00022840"/>
    </source>
</evidence>
<dbReference type="Pfam" id="PF18395">
    <property type="entry name" value="Cas3_C"/>
    <property type="match status" value="1"/>
</dbReference>
<dbReference type="CDD" id="cd09641">
    <property type="entry name" value="Cas3''_I"/>
    <property type="match status" value="1"/>
</dbReference>
<evidence type="ECO:0000256" key="9">
    <source>
        <dbReference type="ARBA" id="ARBA00023118"/>
    </source>
</evidence>
<sequence length="1023" mass="114090">MRFTKRVESEFPLSKAALSIWAKTNFWHSAPPDGVNKQWLPLAVHMADSGEVAELIWDNYLSQRQRQLLEDPLLQVKTIEEPSRKVLILLKLIVGAHDIGKCSPMFLTQNNELYERVLKHSLTRCERAEEMRGSSPHSWIGEIAFEKWVEARWNHGNPDKKYVSATAKQLGSIIGAHHGRPVSLRRHDDMTNPHLPLAVNGDNTWKKIRRELLDWWMNWTDSQEIIHQCKRLVFPTTWQSLVAGITVMADWIASNQDLFPLVDWDDLYPERLLSPERHRQRTENAWSKLHLPPSWQPEILSQDPDQLLQTLFSLGSDAHARPAQVAAVEAAEKMSVPGMMIIEEAMGAGKTEAALMAATILAKRAGTSGVLVALPTRATTDAMFTRVVEWAESSAKSGFSLKLQHGNAALNSAYKKIQYGRIASAGNAVYPGNSSAMGIDEESAHSRQPAVVHRWFNKKAALLASVVVCTVDHLLFSALQIKHVSLRHLGISDKVVIIDEVHSYDVYTSQFLNRTVQWLGAFGVPVIALSATLTRRAREELFAAYKKGQELKQVAQEKDKGSAIFDGSVFAAMRKPQSERGRGSAPSRESESESTPQKTVYPVLSYSDAQGVKVRPLPVLATKKIEVEHWEDDTGLLADLEKRLENGGCALVVRNTVANAQRTYKTLRGVFGEDVRLVHSRFTQQDRQDNDEWLVRTFGKPGKSRRPKRAIVVGTQVVEQSLDLDFDVLYSDLAPIDLLLQRIGRVHRHERGARPLPVAQPRCILMGVPSKDDLEPRVDRGSTFVYDEDVLLRTAAYVLYKEGTGEVWQIPTDIGKAVAAVYEETVATPDSWVKALQQTKKNKVDKAHSKTEGAAMGLLAPPSNSDTASLIGWLGGDNPDGDPDEVGIVGVRDGDAGVEVLLVEQQGEGIAAIPTDSHPESREIDLQELPSGALRERLVRSLVSIPSTQLWVKGRGNEEVIDGLIRELEKRTRDLGVNWEKDFTLRGQLVVPMQNGEYRTEFGKTISYRRDIGLQLFDTNSGI</sequence>
<dbReference type="InterPro" id="IPR041372">
    <property type="entry name" value="Cas3_C"/>
</dbReference>
<evidence type="ECO:0000256" key="11">
    <source>
        <dbReference type="SAM" id="MobiDB-lite"/>
    </source>
</evidence>
<dbReference type="NCBIfam" id="TIGR01587">
    <property type="entry name" value="cas3_core"/>
    <property type="match status" value="1"/>
</dbReference>
<keyword evidence="4" id="KW-0479">Metal-binding</keyword>
<evidence type="ECO:0000256" key="2">
    <source>
        <dbReference type="ARBA" id="ARBA00009046"/>
    </source>
</evidence>
<dbReference type="Gene3D" id="1.10.3210.30">
    <property type="match status" value="1"/>
</dbReference>
<dbReference type="InterPro" id="IPR001650">
    <property type="entry name" value="Helicase_C-like"/>
</dbReference>
<evidence type="ECO:0000256" key="3">
    <source>
        <dbReference type="ARBA" id="ARBA00022722"/>
    </source>
</evidence>
<keyword evidence="15" id="KW-1185">Reference proteome</keyword>
<dbReference type="InterPro" id="IPR054712">
    <property type="entry name" value="Cas3-like_dom"/>
</dbReference>
<dbReference type="InterPro" id="IPR006474">
    <property type="entry name" value="Helicase_Cas3_CRISPR-ass_core"/>
</dbReference>
<dbReference type="PANTHER" id="PTHR47959">
    <property type="entry name" value="ATP-DEPENDENT RNA HELICASE RHLE-RELATED"/>
    <property type="match status" value="1"/>
</dbReference>
<comment type="similarity">
    <text evidence="10">Belongs to the DEAD box helicase family.</text>
</comment>
<keyword evidence="8" id="KW-0067">ATP-binding</keyword>
<comment type="similarity">
    <text evidence="1">In the N-terminal section; belongs to the CRISPR-associated nuclease Cas3-HD family.</text>
</comment>
<dbReference type="SUPFAM" id="SSF52540">
    <property type="entry name" value="P-loop containing nucleoside triphosphate hydrolases"/>
    <property type="match status" value="1"/>
</dbReference>
<dbReference type="PROSITE" id="PS51643">
    <property type="entry name" value="HD_CAS3"/>
    <property type="match status" value="1"/>
</dbReference>
<dbReference type="SMART" id="SM00487">
    <property type="entry name" value="DEXDc"/>
    <property type="match status" value="1"/>
</dbReference>
<feature type="domain" description="Helicase ATP-binding" evidence="12">
    <location>
        <begin position="331"/>
        <end position="551"/>
    </location>
</feature>
<evidence type="ECO:0000256" key="7">
    <source>
        <dbReference type="ARBA" id="ARBA00022806"/>
    </source>
</evidence>
<dbReference type="PANTHER" id="PTHR47959:SF16">
    <property type="entry name" value="CRISPR-ASSOCIATED NUCLEASE_HELICASE CAS3-RELATED"/>
    <property type="match status" value="1"/>
</dbReference>
<keyword evidence="9" id="KW-0051">Antiviral defense</keyword>
<gene>
    <name evidence="14" type="ORF">CJ240_01635</name>
</gene>
<reference evidence="14 15" key="1">
    <citation type="submission" date="2017-09" db="EMBL/GenBank/DDBJ databases">
        <title>Bacterial strain isolated from the female urinary microbiota.</title>
        <authorList>
            <person name="Thomas-White K."/>
            <person name="Kumar N."/>
            <person name="Forster S."/>
            <person name="Putonti C."/>
            <person name="Lawley T."/>
            <person name="Wolfe A.J."/>
        </authorList>
    </citation>
    <scope>NUCLEOTIDE SEQUENCE [LARGE SCALE GENOMIC DNA]</scope>
    <source>
        <strain evidence="14 15">UMB0744</strain>
    </source>
</reference>
<evidence type="ECO:0000259" key="13">
    <source>
        <dbReference type="PROSITE" id="PS51643"/>
    </source>
</evidence>
<dbReference type="Pfam" id="PF18019">
    <property type="entry name" value="Cas3_HD"/>
    <property type="match status" value="1"/>
</dbReference>
<accession>A0ABX4UQD1</accession>
<dbReference type="InterPro" id="IPR014001">
    <property type="entry name" value="Helicase_ATP-bd"/>
</dbReference>
<feature type="region of interest" description="Disordered" evidence="11">
    <location>
        <begin position="575"/>
        <end position="599"/>
    </location>
</feature>
<keyword evidence="3" id="KW-0540">Nuclease</keyword>
<name>A0ABX4UQD1_9ACTO</name>
<dbReference type="NCBIfam" id="TIGR01596">
    <property type="entry name" value="cas3_HD"/>
    <property type="match status" value="1"/>
</dbReference>
<evidence type="ECO:0000256" key="1">
    <source>
        <dbReference type="ARBA" id="ARBA00006847"/>
    </source>
</evidence>
<evidence type="ECO:0000313" key="15">
    <source>
        <dbReference type="Proteomes" id="UP000243201"/>
    </source>
</evidence>
<evidence type="ECO:0000256" key="4">
    <source>
        <dbReference type="ARBA" id="ARBA00022723"/>
    </source>
</evidence>